<evidence type="ECO:0000313" key="3">
    <source>
        <dbReference type="EMBL" id="GHI64500.1"/>
    </source>
</evidence>
<dbReference type="InterPro" id="IPR045886">
    <property type="entry name" value="ThiF/MoeB/HesA"/>
</dbReference>
<dbReference type="PANTHER" id="PTHR43267">
    <property type="entry name" value="TRNA THREONYLCARBAMOYLADENOSINE DEHYDRATASE"/>
    <property type="match status" value="1"/>
</dbReference>
<keyword evidence="4" id="KW-1185">Reference proteome</keyword>
<dbReference type="Pfam" id="PF00899">
    <property type="entry name" value="ThiF"/>
    <property type="match status" value="1"/>
</dbReference>
<evidence type="ECO:0000259" key="1">
    <source>
        <dbReference type="Pfam" id="PF00899"/>
    </source>
</evidence>
<dbReference type="PANTHER" id="PTHR43267:SF1">
    <property type="entry name" value="TRNA THREONYLCARBAMOYLADENOSINE DEHYDRATASE"/>
    <property type="match status" value="1"/>
</dbReference>
<proteinExistence type="predicted"/>
<feature type="domain" description="Cap2 central linker" evidence="2">
    <location>
        <begin position="202"/>
        <end position="324"/>
    </location>
</feature>
<accession>A0ABQ3S944</accession>
<name>A0ABQ3S944_9ACTN</name>
<organism evidence="3 4">
    <name type="scientific">Streptomyces asoensis</name>
    <dbReference type="NCBI Taxonomy" id="249586"/>
    <lineage>
        <taxon>Bacteria</taxon>
        <taxon>Bacillati</taxon>
        <taxon>Actinomycetota</taxon>
        <taxon>Actinomycetes</taxon>
        <taxon>Kitasatosporales</taxon>
        <taxon>Streptomycetaceae</taxon>
        <taxon>Streptomyces</taxon>
    </lineage>
</organism>
<feature type="domain" description="THIF-type NAD/FAD binding fold" evidence="1">
    <location>
        <begin position="342"/>
        <end position="452"/>
    </location>
</feature>
<dbReference type="InterPro" id="IPR058964">
    <property type="entry name" value="Cap2_linker"/>
</dbReference>
<dbReference type="InterPro" id="IPR032865">
    <property type="entry name" value="Prok-E2_A"/>
</dbReference>
<gene>
    <name evidence="3" type="ORF">Saso_61500</name>
</gene>
<reference evidence="4" key="1">
    <citation type="submission" date="2023-07" db="EMBL/GenBank/DDBJ databases">
        <title>Whole genome shotgun sequence of Streptomyces cacaoi subsp. asoensis NBRC 13813.</title>
        <authorList>
            <person name="Komaki H."/>
            <person name="Tamura T."/>
        </authorList>
    </citation>
    <scope>NUCLEOTIDE SEQUENCE [LARGE SCALE GENOMIC DNA]</scope>
    <source>
        <strain evidence="4">NBRC 13813</strain>
    </source>
</reference>
<dbReference type="RefSeq" id="WP_189925587.1">
    <property type="nucleotide sequence ID" value="NZ_BMSI01000012.1"/>
</dbReference>
<dbReference type="GeneID" id="91473943"/>
<dbReference type="Gene3D" id="3.40.50.720">
    <property type="entry name" value="NAD(P)-binding Rossmann-like Domain"/>
    <property type="match status" value="1"/>
</dbReference>
<protein>
    <submittedName>
        <fullName evidence="3">UBA/THIF-type NAD/FAD binding fold protein</fullName>
    </submittedName>
</protein>
<dbReference type="SUPFAM" id="SSF54495">
    <property type="entry name" value="UBC-like"/>
    <property type="match status" value="1"/>
</dbReference>
<evidence type="ECO:0000313" key="4">
    <source>
        <dbReference type="Proteomes" id="UP000649259"/>
    </source>
</evidence>
<comment type="caution">
    <text evidence="3">The sequence shown here is derived from an EMBL/GenBank/DDBJ whole genome shotgun (WGS) entry which is preliminary data.</text>
</comment>
<evidence type="ECO:0000259" key="2">
    <source>
        <dbReference type="Pfam" id="PF26398"/>
    </source>
</evidence>
<dbReference type="Pfam" id="PF26398">
    <property type="entry name" value="Cap2_linker"/>
    <property type="match status" value="1"/>
</dbReference>
<dbReference type="InterPro" id="IPR016135">
    <property type="entry name" value="UBQ-conjugating_enzyme/RWD"/>
</dbReference>
<sequence length="581" mass="62003">MSKRKPGRFGAPTPWQRQALADLRAIGAEQPDTLRVVGVPDRTDDGALAITIEIDTRGTVSVEGGIQLQPRERFVLSVPSSPLLPPQVDVTHTRFIGHPHVLQGYRLCLYLDPAREWNPAGGIRSSLNRLWAWLGDAAGNRFNASTALYHAVGGVLHQSAGTPTIVVREPVLGKCVQAGYLIPRTAQRLDLTFTPQEPPTARLPVIILPAPLPMGAGTTLVELLQQIDAPLASRAPTARPFAPAVLTSLATSVVRNAEDTPQYLLLAVPHPAGGPPHLLAGRIPASAANELRSLARRQPGCLSTLTPSAVNPALPIEWCQVSDERHAVTTRRDDNRPVNSYQNKHIHIWGCGGIGSWTAEFIARAGAARITLCDPSVVTGGLLVRQNFLETDLGAAKAAALADRLRNIDDRLTVDIAEGLVPEDAEQIMNHADLVIDATVSLAIGQCLDALARTPNRKATLAQIATDTRTGTLGILTVCAPGTLQGPHSLDSLAGFSVLDDYQLELYHALWQEAEPDDELIPTRGCSVPTFHGSSADLAAVAATLTTFLGMQLAASKSGTHLVALPHARSGPHHHYVPHVP</sequence>
<dbReference type="InterPro" id="IPR035985">
    <property type="entry name" value="Ubiquitin-activating_enz"/>
</dbReference>
<dbReference type="InterPro" id="IPR000594">
    <property type="entry name" value="ThiF_NAD_FAD-bd"/>
</dbReference>
<dbReference type="Pfam" id="PF14457">
    <property type="entry name" value="Prok-E2_A"/>
    <property type="match status" value="1"/>
</dbReference>
<dbReference type="SUPFAM" id="SSF69572">
    <property type="entry name" value="Activating enzymes of the ubiquitin-like proteins"/>
    <property type="match status" value="1"/>
</dbReference>
<dbReference type="Proteomes" id="UP000649259">
    <property type="component" value="Unassembled WGS sequence"/>
</dbReference>
<dbReference type="EMBL" id="BNEB01000005">
    <property type="protein sequence ID" value="GHI64500.1"/>
    <property type="molecule type" value="Genomic_DNA"/>
</dbReference>